<dbReference type="EMBL" id="MZGT01000039">
    <property type="protein sequence ID" value="OPJ60417.1"/>
    <property type="molecule type" value="Genomic_DNA"/>
</dbReference>
<dbReference type="PANTHER" id="PTHR43581:SF4">
    <property type="entry name" value="ATP_GTP PHOSPHATASE"/>
    <property type="match status" value="1"/>
</dbReference>
<accession>A0A1V4ILR6</accession>
<dbReference type="InterPro" id="IPR027417">
    <property type="entry name" value="P-loop_NTPase"/>
</dbReference>
<evidence type="ECO:0000313" key="2">
    <source>
        <dbReference type="EMBL" id="OPJ60417.1"/>
    </source>
</evidence>
<dbReference type="GO" id="GO:0016887">
    <property type="term" value="F:ATP hydrolysis activity"/>
    <property type="evidence" value="ECO:0007669"/>
    <property type="project" value="InterPro"/>
</dbReference>
<dbReference type="InterPro" id="IPR051396">
    <property type="entry name" value="Bact_Antivir_Def_Nuclease"/>
</dbReference>
<dbReference type="InterPro" id="IPR003959">
    <property type="entry name" value="ATPase_AAA_core"/>
</dbReference>
<dbReference type="Pfam" id="PF13304">
    <property type="entry name" value="AAA_21"/>
    <property type="match status" value="1"/>
</dbReference>
<name>A0A1V4ILR6_9CLOT</name>
<feature type="domain" description="ATPase AAA-type core" evidence="1">
    <location>
        <begin position="27"/>
        <end position="319"/>
    </location>
</feature>
<evidence type="ECO:0000313" key="3">
    <source>
        <dbReference type="Proteomes" id="UP000191056"/>
    </source>
</evidence>
<dbReference type="AlphaFoldDB" id="A0A1V4ILR6"/>
<keyword evidence="3" id="KW-1185">Reference proteome</keyword>
<gene>
    <name evidence="2" type="ORF">CLCHR_29030</name>
</gene>
<dbReference type="Proteomes" id="UP000191056">
    <property type="component" value="Unassembled WGS sequence"/>
</dbReference>
<protein>
    <recommendedName>
        <fullName evidence="1">ATPase AAA-type core domain-containing protein</fullName>
    </recommendedName>
</protein>
<dbReference type="GO" id="GO:0005524">
    <property type="term" value="F:ATP binding"/>
    <property type="evidence" value="ECO:0007669"/>
    <property type="project" value="InterPro"/>
</dbReference>
<comment type="caution">
    <text evidence="2">The sequence shown here is derived from an EMBL/GenBank/DDBJ whole genome shotgun (WGS) entry which is preliminary data.</text>
</comment>
<dbReference type="SUPFAM" id="SSF52540">
    <property type="entry name" value="P-loop containing nucleoside triphosphate hydrolases"/>
    <property type="match status" value="1"/>
</dbReference>
<reference evidence="2 3" key="1">
    <citation type="submission" date="2017-03" db="EMBL/GenBank/DDBJ databases">
        <title>Genome sequence of Clostridium chromiireducens DSM 23318.</title>
        <authorList>
            <person name="Poehlein A."/>
            <person name="Daniel R."/>
        </authorList>
    </citation>
    <scope>NUCLEOTIDE SEQUENCE [LARGE SCALE GENOMIC DNA]</scope>
    <source>
        <strain evidence="2 3">DSM 23318</strain>
    </source>
</reference>
<evidence type="ECO:0000259" key="1">
    <source>
        <dbReference type="Pfam" id="PF13304"/>
    </source>
</evidence>
<sequence length="367" mass="43288">MKINWVEFESKKTKLKIERTYFNDLSLMVGVSGAGKSQILKAVSLIYTIVREKNINNRLRFMENSEYKISFEIDNVNYEYEAHFGECLKEEESVGNVTYNMIYECLSTEGKILLIQSSDKHKFMEYTIPKTERSGSLLKLFAEEELSKLIIKNINKIHNIGELNDIRNKSFNRMRLAWYEPKYTKYEDLCSSHFPIVMRFALIYRIFPDKFNEIKDEYINIFNKVEDIKFEFNEDDFYCLFIKEKNCEWIEQIQISQGMIKSLAHLILLKTLPEGSVVLIDEFENGLGINCLDMITEKIVDTENDIQFIITSHHPYIINNIHPDYWKVVSRKCSNIITRPAKDLGIGETKHDSFFQLINVLEFEEEE</sequence>
<dbReference type="Gene3D" id="3.40.50.300">
    <property type="entry name" value="P-loop containing nucleotide triphosphate hydrolases"/>
    <property type="match status" value="1"/>
</dbReference>
<organism evidence="2 3">
    <name type="scientific">Clostridium chromiireducens</name>
    <dbReference type="NCBI Taxonomy" id="225345"/>
    <lineage>
        <taxon>Bacteria</taxon>
        <taxon>Bacillati</taxon>
        <taxon>Bacillota</taxon>
        <taxon>Clostridia</taxon>
        <taxon>Eubacteriales</taxon>
        <taxon>Clostridiaceae</taxon>
        <taxon>Clostridium</taxon>
    </lineage>
</organism>
<dbReference type="RefSeq" id="WP_079440533.1">
    <property type="nucleotide sequence ID" value="NZ_MZGT01000039.1"/>
</dbReference>
<dbReference type="OrthoDB" id="9784297at2"/>
<proteinExistence type="predicted"/>
<dbReference type="STRING" id="225345.CLCHR_29030"/>
<dbReference type="PANTHER" id="PTHR43581">
    <property type="entry name" value="ATP/GTP PHOSPHATASE"/>
    <property type="match status" value="1"/>
</dbReference>